<dbReference type="Proteomes" id="UP000032614">
    <property type="component" value="Chromosome 1"/>
</dbReference>
<gene>
    <name evidence="1" type="ORF">OI25_1434</name>
</gene>
<dbReference type="EMBL" id="CP010026">
    <property type="protein sequence ID" value="AJZ58067.1"/>
    <property type="molecule type" value="Genomic_DNA"/>
</dbReference>
<reference evidence="1 2" key="1">
    <citation type="journal article" date="2015" name="Genome Announc.">
        <title>Complete genome sequences for 59 burkholderia isolates, both pathogenic and near neighbor.</title>
        <authorList>
            <person name="Johnson S.L."/>
            <person name="Bishop-Lilly K.A."/>
            <person name="Ladner J.T."/>
            <person name="Daligault H.E."/>
            <person name="Davenport K.W."/>
            <person name="Jaissle J."/>
            <person name="Frey K.G."/>
            <person name="Koroleva G.I."/>
            <person name="Bruce D.C."/>
            <person name="Coyne S.R."/>
            <person name="Broomall S.M."/>
            <person name="Li P.E."/>
            <person name="Teshima H."/>
            <person name="Gibbons H.S."/>
            <person name="Palacios G.F."/>
            <person name="Rosenzweig C.N."/>
            <person name="Redden C.L."/>
            <person name="Xu Y."/>
            <person name="Minogue T.D."/>
            <person name="Chain P.S."/>
        </authorList>
    </citation>
    <scope>NUCLEOTIDE SEQUENCE [LARGE SCALE GENOMIC DNA]</scope>
    <source>
        <strain evidence="1 2">ATCC BAA-463</strain>
    </source>
</reference>
<name>A0AAU8SW39_9BURK</name>
<organism evidence="1 2">
    <name type="scientific">Paraburkholderia fungorum</name>
    <dbReference type="NCBI Taxonomy" id="134537"/>
    <lineage>
        <taxon>Bacteria</taxon>
        <taxon>Pseudomonadati</taxon>
        <taxon>Pseudomonadota</taxon>
        <taxon>Betaproteobacteria</taxon>
        <taxon>Burkholderiales</taxon>
        <taxon>Burkholderiaceae</taxon>
        <taxon>Paraburkholderia</taxon>
    </lineage>
</organism>
<dbReference type="AlphaFoldDB" id="A0AAU8SW39"/>
<evidence type="ECO:0000313" key="2">
    <source>
        <dbReference type="Proteomes" id="UP000032614"/>
    </source>
</evidence>
<protein>
    <submittedName>
        <fullName evidence="1">Uncharacterized protein</fullName>
    </submittedName>
</protein>
<sequence>MLLGRVLTLAKHVEPSEVISNFVPPQSFRYLDANEYMKLEKKMTTRKRKQ</sequence>
<accession>A0AAU8SW39</accession>
<evidence type="ECO:0000313" key="1">
    <source>
        <dbReference type="EMBL" id="AJZ58067.1"/>
    </source>
</evidence>
<dbReference type="KEGG" id="bfn:OI25_1434"/>
<proteinExistence type="predicted"/>